<dbReference type="EMBL" id="KQ421460">
    <property type="protein sequence ID" value="KOF77406.1"/>
    <property type="molecule type" value="Genomic_DNA"/>
</dbReference>
<feature type="chain" id="PRO_5005583093" description="DUF4773 domain-containing protein" evidence="1">
    <location>
        <begin position="20"/>
        <end position="183"/>
    </location>
</feature>
<protein>
    <recommendedName>
        <fullName evidence="3">DUF4773 domain-containing protein</fullName>
    </recommendedName>
</protein>
<evidence type="ECO:0000313" key="2">
    <source>
        <dbReference type="EMBL" id="KOF77406.1"/>
    </source>
</evidence>
<proteinExistence type="predicted"/>
<dbReference type="AlphaFoldDB" id="A0A0L8GK68"/>
<evidence type="ECO:0008006" key="3">
    <source>
        <dbReference type="Google" id="ProtNLM"/>
    </source>
</evidence>
<dbReference type="OrthoDB" id="10283204at2759"/>
<organism evidence="2">
    <name type="scientific">Octopus bimaculoides</name>
    <name type="common">California two-spotted octopus</name>
    <dbReference type="NCBI Taxonomy" id="37653"/>
    <lineage>
        <taxon>Eukaryota</taxon>
        <taxon>Metazoa</taxon>
        <taxon>Spiralia</taxon>
        <taxon>Lophotrochozoa</taxon>
        <taxon>Mollusca</taxon>
        <taxon>Cephalopoda</taxon>
        <taxon>Coleoidea</taxon>
        <taxon>Octopodiformes</taxon>
        <taxon>Octopoda</taxon>
        <taxon>Incirrata</taxon>
        <taxon>Octopodidae</taxon>
        <taxon>Octopus</taxon>
    </lineage>
</organism>
<accession>A0A0L8GK68</accession>
<name>A0A0L8GK68_OCTBM</name>
<dbReference type="KEGG" id="obi:106876287"/>
<gene>
    <name evidence="2" type="ORF">OCBIM_22032143mg</name>
</gene>
<reference evidence="2" key="1">
    <citation type="submission" date="2015-07" db="EMBL/GenBank/DDBJ databases">
        <title>MeaNS - Measles Nucleotide Surveillance Program.</title>
        <authorList>
            <person name="Tran T."/>
            <person name="Druce J."/>
        </authorList>
    </citation>
    <scope>NUCLEOTIDE SEQUENCE</scope>
    <source>
        <strain evidence="2">UCB-OBI-ISO-001</strain>
        <tissue evidence="2">Gonad</tissue>
    </source>
</reference>
<evidence type="ECO:0000256" key="1">
    <source>
        <dbReference type="SAM" id="SignalP"/>
    </source>
</evidence>
<keyword evidence="1" id="KW-0732">Signal</keyword>
<sequence length="183" mass="21086">MMLTNAVFHLALMFCLGRCAVVNIVPEIEEGIDDEMINVLEEIVEELQVDEKLTQTPNTGFALEITNIDVKAAAPRMKCKWEGRNGKCCFKFHLILNIVCVKMHDYYPYLVYEVNAGSVKMNGHLDDRNKDRKLDIPVSHVKLEFEMKLESFSTKSVLLCFKADYHADHYNFNNQIGCTKKQY</sequence>
<feature type="signal peptide" evidence="1">
    <location>
        <begin position="1"/>
        <end position="19"/>
    </location>
</feature>